<dbReference type="InterPro" id="IPR021848">
    <property type="entry name" value="HODM_asu-like"/>
</dbReference>
<dbReference type="EMBL" id="VIFY01000108">
    <property type="protein sequence ID" value="TQB70423.1"/>
    <property type="molecule type" value="Genomic_DNA"/>
</dbReference>
<protein>
    <submittedName>
        <fullName evidence="2">Uncharacterized protein</fullName>
    </submittedName>
</protein>
<keyword evidence="3" id="KW-1185">Reference proteome</keyword>
<keyword evidence="1" id="KW-0812">Transmembrane</keyword>
<feature type="transmembrane region" description="Helical" evidence="1">
    <location>
        <begin position="36"/>
        <end position="56"/>
    </location>
</feature>
<dbReference type="AlphaFoldDB" id="A0A507QRF6"/>
<keyword evidence="1" id="KW-1133">Transmembrane helix</keyword>
<reference evidence="2 3" key="1">
    <citation type="submission" date="2019-06" db="EMBL/GenBank/DDBJ databases">
        <title>Wine fermentation using esterase from Monascus purpureus.</title>
        <authorList>
            <person name="Geng C."/>
            <person name="Zhang Y."/>
        </authorList>
    </citation>
    <scope>NUCLEOTIDE SEQUENCE [LARGE SCALE GENOMIC DNA]</scope>
    <source>
        <strain evidence="2">HQ1</strain>
    </source>
</reference>
<name>A0A507QRF6_MONPU</name>
<dbReference type="Proteomes" id="UP000319663">
    <property type="component" value="Unassembled WGS sequence"/>
</dbReference>
<dbReference type="Pfam" id="PF11927">
    <property type="entry name" value="HODM_asu-like"/>
    <property type="match status" value="1"/>
</dbReference>
<keyword evidence="1" id="KW-0472">Membrane</keyword>
<sequence length="405" mass="46429">MAEEHTSILLFLNQDNRTSTISWDALKSWIAGLDTLAPVLWGLCLLFLSIGCWIIYSRNNKSKAQILDAPGFPPVEPLKNFDWETAEPVKIRPFKPKYHLTMALEKLNPSELILMDKTYRDRLALRKSLLGEQHDIVVAVNNDSDPRVREAVWELYTFLLGTYLPGRYPTMFKLHHQTRRLENLVTGEMWPVVPADTDPTILPLETLVKIVDEDFLFLLPEEQNQKDDKKKEPKYILEAYSTCFPSGFNPRKKLGLLLANIHGPVPHYREKLERSMDKFFAKVEVGKYVRRVNWTVTTNAELFAAFGGTHAAVDEELEKIQPGELDVDQTILRCERQTLHRLPKSKALVFAFHTYVYPIQSIKDEGLGEELARAIDGLKEGSAPRMHIYKRGAVWGEAVKAFLRS</sequence>
<organism evidence="2 3">
    <name type="scientific">Monascus purpureus</name>
    <name type="common">Red mold</name>
    <name type="synonym">Monascus anka</name>
    <dbReference type="NCBI Taxonomy" id="5098"/>
    <lineage>
        <taxon>Eukaryota</taxon>
        <taxon>Fungi</taxon>
        <taxon>Dikarya</taxon>
        <taxon>Ascomycota</taxon>
        <taxon>Pezizomycotina</taxon>
        <taxon>Eurotiomycetes</taxon>
        <taxon>Eurotiomycetidae</taxon>
        <taxon>Eurotiales</taxon>
        <taxon>Aspergillaceae</taxon>
        <taxon>Monascus</taxon>
    </lineage>
</organism>
<gene>
    <name evidence="2" type="ORF">MPDQ_000451</name>
</gene>
<accession>A0A507QRF6</accession>
<comment type="caution">
    <text evidence="2">The sequence shown here is derived from an EMBL/GenBank/DDBJ whole genome shotgun (WGS) entry which is preliminary data.</text>
</comment>
<evidence type="ECO:0000256" key="1">
    <source>
        <dbReference type="SAM" id="Phobius"/>
    </source>
</evidence>
<evidence type="ECO:0000313" key="3">
    <source>
        <dbReference type="Proteomes" id="UP000319663"/>
    </source>
</evidence>
<dbReference type="STRING" id="5098.A0A507QRF6"/>
<proteinExistence type="predicted"/>
<evidence type="ECO:0000313" key="2">
    <source>
        <dbReference type="EMBL" id="TQB70423.1"/>
    </source>
</evidence>